<dbReference type="InterPro" id="IPR036457">
    <property type="entry name" value="PPM-type-like_dom_sf"/>
</dbReference>
<dbReference type="Pfam" id="PF14599">
    <property type="entry name" value="zinc_ribbon_6"/>
    <property type="match status" value="1"/>
</dbReference>
<dbReference type="GO" id="GO:0008270">
    <property type="term" value="F:zinc ion binding"/>
    <property type="evidence" value="ECO:0007669"/>
    <property type="project" value="UniProtKB-KW"/>
</dbReference>
<organism evidence="14 15">
    <name type="scientific">Symbiodinium microadriaticum</name>
    <name type="common">Dinoflagellate</name>
    <name type="synonym">Zooxanthella microadriatica</name>
    <dbReference type="NCBI Taxonomy" id="2951"/>
    <lineage>
        <taxon>Eukaryota</taxon>
        <taxon>Sar</taxon>
        <taxon>Alveolata</taxon>
        <taxon>Dinophyceae</taxon>
        <taxon>Suessiales</taxon>
        <taxon>Symbiodiniaceae</taxon>
        <taxon>Symbiodinium</taxon>
    </lineage>
</organism>
<dbReference type="EMBL" id="LSRX01000728">
    <property type="protein sequence ID" value="OLP90101.1"/>
    <property type="molecule type" value="Genomic_DNA"/>
</dbReference>
<dbReference type="Pfam" id="PF13639">
    <property type="entry name" value="zf-RING_2"/>
    <property type="match status" value="1"/>
</dbReference>
<dbReference type="AlphaFoldDB" id="A0A1Q9D4J0"/>
<evidence type="ECO:0000256" key="1">
    <source>
        <dbReference type="ARBA" id="ARBA00004170"/>
    </source>
</evidence>
<dbReference type="CDD" id="cd16464">
    <property type="entry name" value="RING-H2_Pirh2-like"/>
    <property type="match status" value="1"/>
</dbReference>
<protein>
    <submittedName>
        <fullName evidence="14">RING finger and CHY zinc finger domain-containing protein 1</fullName>
    </submittedName>
</protein>
<evidence type="ECO:0000313" key="14">
    <source>
        <dbReference type="EMBL" id="OLP90101.1"/>
    </source>
</evidence>
<dbReference type="SUPFAM" id="SSF161245">
    <property type="entry name" value="Zinc hairpin stack"/>
    <property type="match status" value="1"/>
</dbReference>
<keyword evidence="4 8" id="KW-0378">Hydrolase</keyword>
<evidence type="ECO:0000259" key="13">
    <source>
        <dbReference type="PROSITE" id="PS51746"/>
    </source>
</evidence>
<keyword evidence="15" id="KW-1185">Reference proteome</keyword>
<proteinExistence type="inferred from homology"/>
<dbReference type="PANTHER" id="PTHR21319">
    <property type="entry name" value="RING FINGER AND CHY ZINC FINGER DOMAIN-CONTAINING PROTEIN 1"/>
    <property type="match status" value="1"/>
</dbReference>
<dbReference type="InterPro" id="IPR000222">
    <property type="entry name" value="PP2C_BS"/>
</dbReference>
<dbReference type="PROSITE" id="PS50089">
    <property type="entry name" value="ZF_RING_2"/>
    <property type="match status" value="1"/>
</dbReference>
<dbReference type="SMART" id="SM00331">
    <property type="entry name" value="PP2C_SIG"/>
    <property type="match status" value="1"/>
</dbReference>
<comment type="caution">
    <text evidence="14">The sequence shown here is derived from an EMBL/GenBank/DDBJ whole genome shotgun (WGS) entry which is preliminary data.</text>
</comment>
<keyword evidence="2" id="KW-0479">Metal-binding</keyword>
<dbReference type="InterPro" id="IPR037275">
    <property type="entry name" value="Znf_CTCHY_sf"/>
</dbReference>
<keyword evidence="5" id="KW-0862">Zinc</keyword>
<dbReference type="Pfam" id="PF00481">
    <property type="entry name" value="PP2C"/>
    <property type="match status" value="1"/>
</dbReference>
<comment type="subcellular location">
    <subcellularLocation>
        <location evidence="1">Membrane</location>
        <topology evidence="1">Peripheral membrane protein</topology>
    </subcellularLocation>
</comment>
<dbReference type="Gene3D" id="2.20.28.10">
    <property type="match status" value="1"/>
</dbReference>
<dbReference type="InterPro" id="IPR001932">
    <property type="entry name" value="PPM-type_phosphatase-like_dom"/>
</dbReference>
<dbReference type="InterPro" id="IPR008913">
    <property type="entry name" value="Znf_CHY"/>
</dbReference>
<feature type="region of interest" description="Disordered" evidence="9">
    <location>
        <begin position="306"/>
        <end position="340"/>
    </location>
</feature>
<keyword evidence="6 8" id="KW-0904">Protein phosphatase</keyword>
<feature type="domain" description="RING-type" evidence="10">
    <location>
        <begin position="139"/>
        <end position="186"/>
    </location>
</feature>
<dbReference type="InterPro" id="IPR001841">
    <property type="entry name" value="Znf_RING"/>
</dbReference>
<dbReference type="GO" id="GO:0016567">
    <property type="term" value="P:protein ubiquitination"/>
    <property type="evidence" value="ECO:0007669"/>
    <property type="project" value="TreeGrafter"/>
</dbReference>
<dbReference type="PANTHER" id="PTHR21319:SF53">
    <property type="entry name" value="RING FINGER AND CHY ZINC FINGER DOMAIN-CONTAINING PROTEIN 1"/>
    <property type="match status" value="1"/>
</dbReference>
<dbReference type="Gene3D" id="3.30.40.10">
    <property type="entry name" value="Zinc/RING finger domain, C3HC4 (zinc finger)"/>
    <property type="match status" value="2"/>
</dbReference>
<evidence type="ECO:0000256" key="3">
    <source>
        <dbReference type="ARBA" id="ARBA00022771"/>
    </source>
</evidence>
<dbReference type="GO" id="GO:0005634">
    <property type="term" value="C:nucleus"/>
    <property type="evidence" value="ECO:0007669"/>
    <property type="project" value="TreeGrafter"/>
</dbReference>
<evidence type="ECO:0000259" key="12">
    <source>
        <dbReference type="PROSITE" id="PS51270"/>
    </source>
</evidence>
<name>A0A1Q9D4J0_SYMMI</name>
<dbReference type="OrthoDB" id="10264738at2759"/>
<dbReference type="SMART" id="SM00184">
    <property type="entry name" value="RING"/>
    <property type="match status" value="2"/>
</dbReference>
<dbReference type="SUPFAM" id="SSF161219">
    <property type="entry name" value="CHY zinc finger-like"/>
    <property type="match status" value="1"/>
</dbReference>
<accession>A0A1Q9D4J0</accession>
<dbReference type="PROSITE" id="PS51746">
    <property type="entry name" value="PPM_2"/>
    <property type="match status" value="1"/>
</dbReference>
<comment type="similarity">
    <text evidence="8">Belongs to the PP2C family.</text>
</comment>
<dbReference type="InterPro" id="IPR037274">
    <property type="entry name" value="Znf_CHY_sf"/>
</dbReference>
<dbReference type="SMART" id="SM00332">
    <property type="entry name" value="PP2Cc"/>
    <property type="match status" value="1"/>
</dbReference>
<evidence type="ECO:0000256" key="5">
    <source>
        <dbReference type="ARBA" id="ARBA00022833"/>
    </source>
</evidence>
<evidence type="ECO:0000256" key="4">
    <source>
        <dbReference type="ARBA" id="ARBA00022801"/>
    </source>
</evidence>
<dbReference type="Proteomes" id="UP000186817">
    <property type="component" value="Unassembled WGS sequence"/>
</dbReference>
<evidence type="ECO:0000256" key="8">
    <source>
        <dbReference type="RuleBase" id="RU003465"/>
    </source>
</evidence>
<dbReference type="InterPro" id="IPR017921">
    <property type="entry name" value="Znf_CTCHY"/>
</dbReference>
<dbReference type="PROSITE" id="PS51266">
    <property type="entry name" value="ZF_CHY"/>
    <property type="match status" value="1"/>
</dbReference>
<dbReference type="PROSITE" id="PS01032">
    <property type="entry name" value="PPM_1"/>
    <property type="match status" value="1"/>
</dbReference>
<reference evidence="14 15" key="1">
    <citation type="submission" date="2016-02" db="EMBL/GenBank/DDBJ databases">
        <title>Genome analysis of coral dinoflagellate symbionts highlights evolutionary adaptations to a symbiotic lifestyle.</title>
        <authorList>
            <person name="Aranda M."/>
            <person name="Li Y."/>
            <person name="Liew Y.J."/>
            <person name="Baumgarten S."/>
            <person name="Simakov O."/>
            <person name="Wilson M."/>
            <person name="Piel J."/>
            <person name="Ashoor H."/>
            <person name="Bougouffa S."/>
            <person name="Bajic V.B."/>
            <person name="Ryu T."/>
            <person name="Ravasi T."/>
            <person name="Bayer T."/>
            <person name="Micklem G."/>
            <person name="Kim H."/>
            <person name="Bhak J."/>
            <person name="Lajeunesse T.C."/>
            <person name="Voolstra C.R."/>
        </authorList>
    </citation>
    <scope>NUCLEOTIDE SEQUENCE [LARGE SCALE GENOMIC DNA]</scope>
    <source>
        <strain evidence="14 15">CCMP2467</strain>
    </source>
</reference>
<gene>
    <name evidence="14" type="primary">RCHY1</name>
    <name evidence="14" type="ORF">AK812_SmicGene28390</name>
</gene>
<dbReference type="GO" id="GO:0004721">
    <property type="term" value="F:phosphoprotein phosphatase activity"/>
    <property type="evidence" value="ECO:0007669"/>
    <property type="project" value="UniProtKB-KW"/>
</dbReference>
<evidence type="ECO:0000259" key="11">
    <source>
        <dbReference type="PROSITE" id="PS51266"/>
    </source>
</evidence>
<dbReference type="GO" id="GO:0061630">
    <property type="term" value="F:ubiquitin protein ligase activity"/>
    <property type="evidence" value="ECO:0007669"/>
    <property type="project" value="TreeGrafter"/>
</dbReference>
<evidence type="ECO:0000256" key="7">
    <source>
        <dbReference type="PROSITE-ProRule" id="PRU00601"/>
    </source>
</evidence>
<sequence>MEKPGCKHYRRRCRIRAPCCDQVFWCRHCHNEAASASERPHELDRSKIAEVICDVCGHRQAPMQNCEVCSCLFAAYFCPECNFWDDDGLRKKVFHCEKCGLCRVGGRENYFHCDACGSCYPSEIKDSHICVENAMRRNCPVCLQDLFQSTTQVTILQCGHTIHQDCLRELQNSFAGLQSLRCPICSVSLYGYDELWHEMDRQIEETPMPLECRQLTSIICNDCQGSSSVEYHILGQKCPACRSYNTRSWWPAAVPPCNEARAVPRDVSLAAQLRNRKAFRLRVFEAVVAGPLVAPVQIAASDCLRRGPKAPARGRSEARPADRECAAAPSNASRARAGGTGAPARALQAAARSQCDLDEELAMAVLEQDLHHEERRRQHEAQLRAEDELLAMVLALSLAEDASGRIQQEAEMALPRARFLSGERAAGQRDGRARAPELPAGRERAPLGAQLSEVRARLPVHEWQGQASSECALCLDEFAPGEKVTRLFCFHAFHSDCLEPWLRRIPRDARAEQLGSPKAEAMKETSTYLLNRASVLFGRPSFRKPQAQAEPEPSCFEGCFARFLGYPSGNTKQIAVTYGERKALTSLPAPREWAELPSEKRSGIQVEVASHAKELKGWINQDAALAVLPAGCSATGDGNSGTSGPLFLFGVFDGHGRLGHEASETAAARMPGHLSSQPTHPSKNPAKALEDAFRSTDDDIYAKMGSDVEYSGSTGVVVMVDRGQSLLTVANVGDSRAVLGRLEGSSWRAVPLTTDLKPEMTEERERIELSGGVVSRFRDSSGEEAGPFRVWDGPSCEKPGLAVSRSLGDGAARSLGVIAAPVVTKHKLQGQDKFLIIATDGLWDSVENDEAVRIVAKFQTMPSIALKALTEAVRRAEGDELVDDTTILLIHFREG</sequence>
<dbReference type="PROSITE" id="PS51270">
    <property type="entry name" value="ZF_CTCHY"/>
    <property type="match status" value="1"/>
</dbReference>
<dbReference type="GO" id="GO:0006511">
    <property type="term" value="P:ubiquitin-dependent protein catabolic process"/>
    <property type="evidence" value="ECO:0007669"/>
    <property type="project" value="TreeGrafter"/>
</dbReference>
<dbReference type="GO" id="GO:0016020">
    <property type="term" value="C:membrane"/>
    <property type="evidence" value="ECO:0007669"/>
    <property type="project" value="UniProtKB-SubCell"/>
</dbReference>
<feature type="domain" description="PPM-type phosphatase" evidence="13">
    <location>
        <begin position="629"/>
        <end position="892"/>
    </location>
</feature>
<dbReference type="SUPFAM" id="SSF81606">
    <property type="entry name" value="PP2C-like"/>
    <property type="match status" value="1"/>
</dbReference>
<evidence type="ECO:0000256" key="2">
    <source>
        <dbReference type="ARBA" id="ARBA00022723"/>
    </source>
</evidence>
<evidence type="ECO:0000313" key="15">
    <source>
        <dbReference type="Proteomes" id="UP000186817"/>
    </source>
</evidence>
<feature type="domain" description="CTCHY-type" evidence="12">
    <location>
        <begin position="73"/>
        <end position="138"/>
    </location>
</feature>
<feature type="compositionally biased region" description="Basic and acidic residues" evidence="9">
    <location>
        <begin position="314"/>
        <end position="325"/>
    </location>
</feature>
<feature type="compositionally biased region" description="Low complexity" evidence="9">
    <location>
        <begin position="326"/>
        <end position="340"/>
    </location>
</feature>
<evidence type="ECO:0000256" key="6">
    <source>
        <dbReference type="ARBA" id="ARBA00022912"/>
    </source>
</evidence>
<dbReference type="CDD" id="cd00143">
    <property type="entry name" value="PP2Cc"/>
    <property type="match status" value="1"/>
</dbReference>
<evidence type="ECO:0000256" key="9">
    <source>
        <dbReference type="SAM" id="MobiDB-lite"/>
    </source>
</evidence>
<dbReference type="SUPFAM" id="SSF57850">
    <property type="entry name" value="RING/U-box"/>
    <property type="match status" value="2"/>
</dbReference>
<feature type="domain" description="CHY-type" evidence="11">
    <location>
        <begin position="1"/>
        <end position="71"/>
    </location>
</feature>
<dbReference type="Pfam" id="PF05495">
    <property type="entry name" value="zf-CHY"/>
    <property type="match status" value="1"/>
</dbReference>
<dbReference type="Pfam" id="PF14634">
    <property type="entry name" value="zf-RING_5"/>
    <property type="match status" value="1"/>
</dbReference>
<dbReference type="Gene3D" id="3.60.40.10">
    <property type="entry name" value="PPM-type phosphatase domain"/>
    <property type="match status" value="1"/>
</dbReference>
<keyword evidence="3 7" id="KW-0863">Zinc-finger</keyword>
<dbReference type="InterPro" id="IPR013083">
    <property type="entry name" value="Znf_RING/FYVE/PHD"/>
</dbReference>
<dbReference type="InterPro" id="IPR039512">
    <property type="entry name" value="RCHY1_zinc-ribbon"/>
</dbReference>
<evidence type="ECO:0000259" key="10">
    <source>
        <dbReference type="PROSITE" id="PS50089"/>
    </source>
</evidence>